<evidence type="ECO:0000313" key="2">
    <source>
        <dbReference type="Proteomes" id="UP000785679"/>
    </source>
</evidence>
<reference evidence="1" key="1">
    <citation type="submission" date="2019-06" db="EMBL/GenBank/DDBJ databases">
        <authorList>
            <person name="Zheng W."/>
        </authorList>
    </citation>
    <scope>NUCLEOTIDE SEQUENCE</scope>
    <source>
        <strain evidence="1">QDHG01</strain>
    </source>
</reference>
<name>A0A8J8SZF5_HALGN</name>
<dbReference type="EMBL" id="RRYP01013356">
    <property type="protein sequence ID" value="TNV76562.1"/>
    <property type="molecule type" value="Genomic_DNA"/>
</dbReference>
<proteinExistence type="predicted"/>
<dbReference type="Proteomes" id="UP000785679">
    <property type="component" value="Unassembled WGS sequence"/>
</dbReference>
<dbReference type="AlphaFoldDB" id="A0A8J8SZF5"/>
<sequence length="115" mass="13525">MQQDLEQYADLSELDDINFFKLYEKEISEIEPSRIIDNTQIDFILKFYLQALLHQAYKLTEANRQSELAFLYTGQFERAAAVQMVKEYAEEKSSQYQSLESIKEKIGKLAEVLQM</sequence>
<keyword evidence="2" id="KW-1185">Reference proteome</keyword>
<accession>A0A8J8SZF5</accession>
<comment type="caution">
    <text evidence="1">The sequence shown here is derived from an EMBL/GenBank/DDBJ whole genome shotgun (WGS) entry which is preliminary data.</text>
</comment>
<evidence type="ECO:0000313" key="1">
    <source>
        <dbReference type="EMBL" id="TNV76562.1"/>
    </source>
</evidence>
<protein>
    <submittedName>
        <fullName evidence="1">Uncharacterized protein</fullName>
    </submittedName>
</protein>
<gene>
    <name evidence="1" type="ORF">FGO68_gene7080</name>
</gene>
<organism evidence="1 2">
    <name type="scientific">Halteria grandinella</name>
    <dbReference type="NCBI Taxonomy" id="5974"/>
    <lineage>
        <taxon>Eukaryota</taxon>
        <taxon>Sar</taxon>
        <taxon>Alveolata</taxon>
        <taxon>Ciliophora</taxon>
        <taxon>Intramacronucleata</taxon>
        <taxon>Spirotrichea</taxon>
        <taxon>Stichotrichia</taxon>
        <taxon>Sporadotrichida</taxon>
        <taxon>Halteriidae</taxon>
        <taxon>Halteria</taxon>
    </lineage>
</organism>